<sequence length="325" mass="36572">MYYKDYIDQILQNYEQKKAAGNLSLNLSAPTPAQLRDECLIVCMERLEQKDAQTLRTFFGKTIDQKTCRHTIEHFDINRFRPLINFLETPTIDTNHKNVELLAWLINFEPRPLDRWEKKEANKPDKAAIPDSSPEETDNEAPGGPGQTKAAATAPPEDTAQADPSGSEAASMATPLAAKDNSGVLSTALQAPGKPRFHFKTITIPLAAVAMASASLPVYNYIKEAFSNADACMYWTGDHYQSVPCNQKIYGSLIIPLDTEKLFHFKKITRPDTITEAGINRISYIRLNGGIEYYTRKGDHPVFTEKSLRPLTEHMYETHIRPLKQ</sequence>
<accession>A0ABS8PUW0</accession>
<feature type="compositionally biased region" description="Basic and acidic residues" evidence="1">
    <location>
        <begin position="119"/>
        <end position="128"/>
    </location>
</feature>
<evidence type="ECO:0000313" key="2">
    <source>
        <dbReference type="EMBL" id="MCD2424067.1"/>
    </source>
</evidence>
<feature type="region of interest" description="Disordered" evidence="1">
    <location>
        <begin position="119"/>
        <end position="174"/>
    </location>
</feature>
<dbReference type="EMBL" id="JAJNEC010000005">
    <property type="protein sequence ID" value="MCD2424067.1"/>
    <property type="molecule type" value="Genomic_DNA"/>
</dbReference>
<evidence type="ECO:0000313" key="3">
    <source>
        <dbReference type="Proteomes" id="UP001199816"/>
    </source>
</evidence>
<dbReference type="Proteomes" id="UP001199816">
    <property type="component" value="Unassembled WGS sequence"/>
</dbReference>
<proteinExistence type="predicted"/>
<evidence type="ECO:0000256" key="1">
    <source>
        <dbReference type="SAM" id="MobiDB-lite"/>
    </source>
</evidence>
<comment type="caution">
    <text evidence="2">The sequence shown here is derived from an EMBL/GenBank/DDBJ whole genome shotgun (WGS) entry which is preliminary data.</text>
</comment>
<organism evidence="2 3">
    <name type="scientific">Niabella pedocola</name>
    <dbReference type="NCBI Taxonomy" id="1752077"/>
    <lineage>
        <taxon>Bacteria</taxon>
        <taxon>Pseudomonadati</taxon>
        <taxon>Bacteroidota</taxon>
        <taxon>Chitinophagia</taxon>
        <taxon>Chitinophagales</taxon>
        <taxon>Chitinophagaceae</taxon>
        <taxon>Niabella</taxon>
    </lineage>
</organism>
<gene>
    <name evidence="2" type="ORF">LQ567_14910</name>
</gene>
<keyword evidence="3" id="KW-1185">Reference proteome</keyword>
<reference evidence="2 3" key="1">
    <citation type="submission" date="2021-11" db="EMBL/GenBank/DDBJ databases">
        <title>Genomic of Niabella pedocola.</title>
        <authorList>
            <person name="Wu T."/>
        </authorList>
    </citation>
    <scope>NUCLEOTIDE SEQUENCE [LARGE SCALE GENOMIC DNA]</scope>
    <source>
        <strain evidence="2 3">JCM 31011</strain>
    </source>
</reference>
<name>A0ABS8PUW0_9BACT</name>
<dbReference type="RefSeq" id="WP_231005322.1">
    <property type="nucleotide sequence ID" value="NZ_JAJNEC010000005.1"/>
</dbReference>
<protein>
    <submittedName>
        <fullName evidence="2">Uncharacterized protein</fullName>
    </submittedName>
</protein>